<name>A0A8J7TP44_9BACT</name>
<comment type="caution">
    <text evidence="1">The sequence shown here is derived from an EMBL/GenBank/DDBJ whole genome shotgun (WGS) entry which is preliminary data.</text>
</comment>
<organism evidence="1 2">
    <name type="scientific">Candidatus Obscuribacter phosphatis</name>
    <dbReference type="NCBI Taxonomy" id="1906157"/>
    <lineage>
        <taxon>Bacteria</taxon>
        <taxon>Bacillati</taxon>
        <taxon>Candidatus Melainabacteria</taxon>
        <taxon>Candidatus Obscuribacterales</taxon>
        <taxon>Candidatus Obscuribacteraceae</taxon>
        <taxon>Candidatus Obscuribacter</taxon>
    </lineage>
</organism>
<accession>A0A8J7TP44</accession>
<dbReference type="Proteomes" id="UP000664277">
    <property type="component" value="Unassembled WGS sequence"/>
</dbReference>
<evidence type="ECO:0000313" key="1">
    <source>
        <dbReference type="EMBL" id="MBN8661648.1"/>
    </source>
</evidence>
<proteinExistence type="predicted"/>
<sequence length="94" mass="10628">MGQRHYYSEARRNFHTQQEAIAFIKDELAFMPGVYNNQGLAITWKASYEENYLAVSVQQILINGKEPKVLSGASDKSILFELLCSGKARGTAKW</sequence>
<gene>
    <name evidence="1" type="ORF">J0M35_14880</name>
</gene>
<evidence type="ECO:0000313" key="2">
    <source>
        <dbReference type="Proteomes" id="UP000664277"/>
    </source>
</evidence>
<protein>
    <submittedName>
        <fullName evidence="1">Uncharacterized protein</fullName>
    </submittedName>
</protein>
<dbReference type="AlphaFoldDB" id="A0A8J7TP44"/>
<reference evidence="1" key="1">
    <citation type="submission" date="2021-02" db="EMBL/GenBank/DDBJ databases">
        <title>Genome-Resolved Metagenomics of a Microbial Community Performing Photosynthetic Biological Nutrient Removal.</title>
        <authorList>
            <person name="Mcdaniel E.A."/>
        </authorList>
    </citation>
    <scope>NUCLEOTIDE SEQUENCE</scope>
    <source>
        <strain evidence="1">UWPOB_OBS1</strain>
    </source>
</reference>
<dbReference type="EMBL" id="JAFLCK010000023">
    <property type="protein sequence ID" value="MBN8661648.1"/>
    <property type="molecule type" value="Genomic_DNA"/>
</dbReference>